<organism evidence="5 6">
    <name type="scientific">Spinacia oleracea</name>
    <name type="common">Spinach</name>
    <dbReference type="NCBI Taxonomy" id="3562"/>
    <lineage>
        <taxon>Eukaryota</taxon>
        <taxon>Viridiplantae</taxon>
        <taxon>Streptophyta</taxon>
        <taxon>Embryophyta</taxon>
        <taxon>Tracheophyta</taxon>
        <taxon>Spermatophyta</taxon>
        <taxon>Magnoliopsida</taxon>
        <taxon>eudicotyledons</taxon>
        <taxon>Gunneridae</taxon>
        <taxon>Pentapetalae</taxon>
        <taxon>Caryophyllales</taxon>
        <taxon>Chenopodiaceae</taxon>
        <taxon>Chenopodioideae</taxon>
        <taxon>Anserineae</taxon>
        <taxon>Spinacia</taxon>
    </lineage>
</organism>
<dbReference type="Proteomes" id="UP000813463">
    <property type="component" value="Chromosome 3"/>
</dbReference>
<dbReference type="KEGG" id="soe:110804321"/>
<dbReference type="AlphaFoldDB" id="A0A9R0KBJ4"/>
<feature type="region of interest" description="Disordered" evidence="3">
    <location>
        <begin position="229"/>
        <end position="258"/>
    </location>
</feature>
<name>A0A9R0KBJ4_SPIOL</name>
<evidence type="ECO:0000313" key="6">
    <source>
        <dbReference type="RefSeq" id="XP_021865585.1"/>
    </source>
</evidence>
<evidence type="ECO:0000256" key="1">
    <source>
        <dbReference type="ARBA" id="ARBA00008356"/>
    </source>
</evidence>
<dbReference type="GO" id="GO:0070182">
    <property type="term" value="F:DNA polymerase binding"/>
    <property type="evidence" value="ECO:0000318"/>
    <property type="project" value="GO_Central"/>
</dbReference>
<proteinExistence type="inferred from homology"/>
<dbReference type="Pfam" id="PF16679">
    <property type="entry name" value="CDT1_C"/>
    <property type="match status" value="1"/>
</dbReference>
<dbReference type="SMART" id="SM01075">
    <property type="entry name" value="CDT1"/>
    <property type="match status" value="1"/>
</dbReference>
<dbReference type="InterPro" id="IPR045173">
    <property type="entry name" value="Cdt1"/>
</dbReference>
<feature type="domain" description="CDT1 Geminin-binding" evidence="4">
    <location>
        <begin position="51"/>
        <end position="183"/>
    </location>
</feature>
<dbReference type="GO" id="GO:0005634">
    <property type="term" value="C:nucleus"/>
    <property type="evidence" value="ECO:0000318"/>
    <property type="project" value="GO_Central"/>
</dbReference>
<dbReference type="GO" id="GO:0000278">
    <property type="term" value="P:mitotic cell cycle"/>
    <property type="evidence" value="ECO:0000318"/>
    <property type="project" value="GO_Central"/>
</dbReference>
<dbReference type="SUPFAM" id="SSF46785">
    <property type="entry name" value="Winged helix' DNA-binding domain"/>
    <property type="match status" value="1"/>
</dbReference>
<reference evidence="6" key="2">
    <citation type="submission" date="2025-08" db="UniProtKB">
        <authorList>
            <consortium name="RefSeq"/>
        </authorList>
    </citation>
    <scope>IDENTIFICATION</scope>
    <source>
        <tissue evidence="6">Leaf</tissue>
    </source>
</reference>
<protein>
    <submittedName>
        <fullName evidence="6">CDT1-like protein a, chloroplastic</fullName>
    </submittedName>
</protein>
<dbReference type="GO" id="GO:0003677">
    <property type="term" value="F:DNA binding"/>
    <property type="evidence" value="ECO:0000318"/>
    <property type="project" value="GO_Central"/>
</dbReference>
<feature type="region of interest" description="Disordered" evidence="3">
    <location>
        <begin position="1"/>
        <end position="40"/>
    </location>
</feature>
<feature type="compositionally biased region" description="Polar residues" evidence="3">
    <location>
        <begin position="14"/>
        <end position="30"/>
    </location>
</feature>
<feature type="compositionally biased region" description="Basic and acidic residues" evidence="3">
    <location>
        <begin position="1"/>
        <end position="13"/>
    </location>
</feature>
<evidence type="ECO:0000256" key="3">
    <source>
        <dbReference type="SAM" id="MobiDB-lite"/>
    </source>
</evidence>
<sequence>MESKPSDSLKTPEKTSSAMKPKTSDQISSRTPKKLPHPPQRIKYHRRSIRLPEKYEMLLRFFDGLDVSLKLLRLRNAIPVFSKIRVMIENMSERRFTHQHLAQLKFLLPEEIGIKKVLMADGETRCMKHDLHLTMTVNGMTRADKRKRGSELPCLRDHFISKLLGFVGNHPEGTDIPEEKLPEPFNQQKNDLLLNTFKQSNSCSQKQKYSGVAVELEAAQASHFSPSFRKHFSSGGSDSNKSWKSLQSPSESSHQLQSISVLNPSVDRDELASVAHEAETVPYRLRASQIKRKSIVDSETFSAHSGKKKQGTPLKSAGTPIKPATPSLQTPKRFRSNADINSACKASDRPTCARSLQFEGSSRNINIDLQDDEVECSSIVDILPENLLQSIKEKEKRAVELAKRKQMIKCLPKLFDRIYILFRNPKISAVRKEALIRELTECHLDITDESEVEEQLKLLQEIIPDWIICKFSPSGNILYRINKTLDPKTLRLTLDKAI</sequence>
<feature type="compositionally biased region" description="Polar residues" evidence="3">
    <location>
        <begin position="234"/>
        <end position="258"/>
    </location>
</feature>
<dbReference type="GO" id="GO:0030174">
    <property type="term" value="P:regulation of DNA-templated DNA replication initiation"/>
    <property type="evidence" value="ECO:0000318"/>
    <property type="project" value="GO_Central"/>
</dbReference>
<evidence type="ECO:0000313" key="5">
    <source>
        <dbReference type="Proteomes" id="UP000813463"/>
    </source>
</evidence>
<accession>A0A9R0KBJ4</accession>
<reference evidence="5" key="1">
    <citation type="journal article" date="2021" name="Nat. Commun.">
        <title>Genomic analyses provide insights into spinach domestication and the genetic basis of agronomic traits.</title>
        <authorList>
            <person name="Cai X."/>
            <person name="Sun X."/>
            <person name="Xu C."/>
            <person name="Sun H."/>
            <person name="Wang X."/>
            <person name="Ge C."/>
            <person name="Zhang Z."/>
            <person name="Wang Q."/>
            <person name="Fei Z."/>
            <person name="Jiao C."/>
            <person name="Wang Q."/>
        </authorList>
    </citation>
    <scope>NUCLEOTIDE SEQUENCE [LARGE SCALE GENOMIC DNA]</scope>
    <source>
        <strain evidence="5">cv. Varoflay</strain>
    </source>
</reference>
<dbReference type="InterPro" id="IPR038090">
    <property type="entry name" value="Cdt1_C_WH_dom_sf"/>
</dbReference>
<feature type="compositionally biased region" description="Basic residues" evidence="3">
    <location>
        <begin position="31"/>
        <end position="40"/>
    </location>
</feature>
<dbReference type="GeneID" id="110804321"/>
<dbReference type="GO" id="GO:0071163">
    <property type="term" value="P:DNA replication preinitiation complex assembly"/>
    <property type="evidence" value="ECO:0000318"/>
    <property type="project" value="GO_Central"/>
</dbReference>
<dbReference type="PANTHER" id="PTHR28637:SF9">
    <property type="entry name" value="CDT1-LIKE PROTEIN A, CHLOROPLASTIC"/>
    <property type="match status" value="1"/>
</dbReference>
<keyword evidence="5" id="KW-1185">Reference proteome</keyword>
<feature type="region of interest" description="Disordered" evidence="3">
    <location>
        <begin position="297"/>
        <end position="333"/>
    </location>
</feature>
<gene>
    <name evidence="6" type="primary">LOC110804321</name>
</gene>
<dbReference type="Gene3D" id="1.10.10.1420">
    <property type="entry name" value="DNA replication factor Cdt1, C-terminal WH domain"/>
    <property type="match status" value="1"/>
</dbReference>
<dbReference type="InterPro" id="IPR036390">
    <property type="entry name" value="WH_DNA-bd_sf"/>
</dbReference>
<dbReference type="OrthoDB" id="341730at2759"/>
<evidence type="ECO:0000259" key="4">
    <source>
        <dbReference type="SMART" id="SM01075"/>
    </source>
</evidence>
<dbReference type="InterPro" id="IPR032054">
    <property type="entry name" value="Cdt1_C"/>
</dbReference>
<keyword evidence="2" id="KW-0131">Cell cycle</keyword>
<comment type="similarity">
    <text evidence="1">Belongs to the Cdt1 family.</text>
</comment>
<dbReference type="RefSeq" id="XP_021865585.1">
    <property type="nucleotide sequence ID" value="XM_022009893.2"/>
</dbReference>
<dbReference type="Pfam" id="PF08839">
    <property type="entry name" value="CDT1"/>
    <property type="match status" value="1"/>
</dbReference>
<evidence type="ECO:0000256" key="2">
    <source>
        <dbReference type="ARBA" id="ARBA00023306"/>
    </source>
</evidence>
<dbReference type="GO" id="GO:0000076">
    <property type="term" value="P:DNA replication checkpoint signaling"/>
    <property type="evidence" value="ECO:0000318"/>
    <property type="project" value="GO_Central"/>
</dbReference>
<dbReference type="InterPro" id="IPR014939">
    <property type="entry name" value="CDT1_Gemini-bd-like"/>
</dbReference>
<dbReference type="PANTHER" id="PTHR28637">
    <property type="entry name" value="DNA REPLICATION FACTOR CDT1"/>
    <property type="match status" value="1"/>
</dbReference>